<dbReference type="GO" id="GO:0004497">
    <property type="term" value="F:monooxygenase activity"/>
    <property type="evidence" value="ECO:0007669"/>
    <property type="project" value="UniProtKB-KW"/>
</dbReference>
<protein>
    <submittedName>
        <fullName evidence="5">FAD-dependent monooxygenase</fullName>
    </submittedName>
</protein>
<gene>
    <name evidence="5" type="ORF">GCM10009742_42890</name>
</gene>
<accession>A0ABN2E2V3</accession>
<keyword evidence="6" id="KW-1185">Reference proteome</keyword>
<comment type="caution">
    <text evidence="5">The sequence shown here is derived from an EMBL/GenBank/DDBJ whole genome shotgun (WGS) entry which is preliminary data.</text>
</comment>
<keyword evidence="3" id="KW-0274">FAD</keyword>
<sequence>MTRVLVVGAGPTGLALALQAQASGATVRVIDRRPDAVRPSRAMMTHARTLEVLRPLGVVEALLEYADRSPTVQLHLHGRAVRVKIADLAVPDTAYPHLTLLPQAHVEAVLATALESRGVPVERGVELVGLTSAPRTAVRAQLRGAGETTATCDYLVGCDGADSKVRQAVGIGTTGADYDREIVQADVELEGGLGTDTAHVATTRAGLVFLFPHGDQATWRLMATRAVSGGSAGDTLSPREVRELLEAARLGTRVSRLAWSEVVPMRYRLADRYRDHRVFLAGDAAHVHSPAGGQGMNTGIQDAINLGWKLARAANASDPETLLDSYELERRPVARSTTAWTNLVFWGESGLDPLASLIRTVLLPVGAPLLLPAVLRRRRLLAAGFRILAQLRISYPNSPLSIDDGRPESLPIRVGDRLPDLPVTVADAGTRLQSLTASPGTHLLLLRDAPTPDPVASDGWTRVHRLQDRPGRGLIAVRPDGYVGFRTTESTSLHLHRWLNLTGAH</sequence>
<keyword evidence="5" id="KW-0560">Oxidoreductase</keyword>
<proteinExistence type="predicted"/>
<evidence type="ECO:0000256" key="3">
    <source>
        <dbReference type="ARBA" id="ARBA00022827"/>
    </source>
</evidence>
<dbReference type="PRINTS" id="PR00420">
    <property type="entry name" value="RNGMNOXGNASE"/>
</dbReference>
<name>A0ABN2E2V3_9ACTN</name>
<dbReference type="PANTHER" id="PTHR43004:SF19">
    <property type="entry name" value="BINDING MONOOXYGENASE, PUTATIVE (JCVI)-RELATED"/>
    <property type="match status" value="1"/>
</dbReference>
<dbReference type="Gene3D" id="3.40.30.120">
    <property type="match status" value="1"/>
</dbReference>
<dbReference type="InterPro" id="IPR050641">
    <property type="entry name" value="RIFMO-like"/>
</dbReference>
<dbReference type="InterPro" id="IPR036188">
    <property type="entry name" value="FAD/NAD-bd_sf"/>
</dbReference>
<comment type="cofactor">
    <cofactor evidence="1">
        <name>FAD</name>
        <dbReference type="ChEBI" id="CHEBI:57692"/>
    </cofactor>
</comment>
<dbReference type="Gene3D" id="3.30.70.2450">
    <property type="match status" value="1"/>
</dbReference>
<evidence type="ECO:0000313" key="6">
    <source>
        <dbReference type="Proteomes" id="UP001500190"/>
    </source>
</evidence>
<evidence type="ECO:0000256" key="1">
    <source>
        <dbReference type="ARBA" id="ARBA00001974"/>
    </source>
</evidence>
<dbReference type="Gene3D" id="3.50.50.60">
    <property type="entry name" value="FAD/NAD(P)-binding domain"/>
    <property type="match status" value="1"/>
</dbReference>
<dbReference type="Pfam" id="PF01494">
    <property type="entry name" value="FAD_binding_3"/>
    <property type="match status" value="1"/>
</dbReference>
<dbReference type="SUPFAM" id="SSF51905">
    <property type="entry name" value="FAD/NAD(P)-binding domain"/>
    <property type="match status" value="1"/>
</dbReference>
<organism evidence="5 6">
    <name type="scientific">Kribbella karoonensis</name>
    <dbReference type="NCBI Taxonomy" id="324851"/>
    <lineage>
        <taxon>Bacteria</taxon>
        <taxon>Bacillati</taxon>
        <taxon>Actinomycetota</taxon>
        <taxon>Actinomycetes</taxon>
        <taxon>Propionibacteriales</taxon>
        <taxon>Kribbellaceae</taxon>
        <taxon>Kribbella</taxon>
    </lineage>
</organism>
<dbReference type="PANTHER" id="PTHR43004">
    <property type="entry name" value="TRK SYSTEM POTASSIUM UPTAKE PROTEIN"/>
    <property type="match status" value="1"/>
</dbReference>
<reference evidence="5 6" key="1">
    <citation type="journal article" date="2019" name="Int. J. Syst. Evol. Microbiol.">
        <title>The Global Catalogue of Microorganisms (GCM) 10K type strain sequencing project: providing services to taxonomists for standard genome sequencing and annotation.</title>
        <authorList>
            <consortium name="The Broad Institute Genomics Platform"/>
            <consortium name="The Broad Institute Genome Sequencing Center for Infectious Disease"/>
            <person name="Wu L."/>
            <person name="Ma J."/>
        </authorList>
    </citation>
    <scope>NUCLEOTIDE SEQUENCE [LARGE SCALE GENOMIC DNA]</scope>
    <source>
        <strain evidence="5 6">JCM 14304</strain>
    </source>
</reference>
<dbReference type="Proteomes" id="UP001500190">
    <property type="component" value="Unassembled WGS sequence"/>
</dbReference>
<evidence type="ECO:0000259" key="4">
    <source>
        <dbReference type="Pfam" id="PF01494"/>
    </source>
</evidence>
<dbReference type="InterPro" id="IPR002938">
    <property type="entry name" value="FAD-bd"/>
</dbReference>
<evidence type="ECO:0000256" key="2">
    <source>
        <dbReference type="ARBA" id="ARBA00022630"/>
    </source>
</evidence>
<keyword evidence="2" id="KW-0285">Flavoprotein</keyword>
<feature type="domain" description="FAD-binding" evidence="4">
    <location>
        <begin position="2"/>
        <end position="340"/>
    </location>
</feature>
<evidence type="ECO:0000313" key="5">
    <source>
        <dbReference type="EMBL" id="GAA1591577.1"/>
    </source>
</evidence>
<dbReference type="EMBL" id="BAAAND010000007">
    <property type="protein sequence ID" value="GAA1591577.1"/>
    <property type="molecule type" value="Genomic_DNA"/>
</dbReference>
<keyword evidence="5" id="KW-0503">Monooxygenase</keyword>